<protein>
    <submittedName>
        <fullName evidence="1">Uncharacterized protein</fullName>
    </submittedName>
</protein>
<dbReference type="HOGENOM" id="CLU_3033068_0_0_1"/>
<dbReference type="InParanoid" id="A0A0D0BM29"/>
<dbReference type="OrthoDB" id="3153758at2759"/>
<keyword evidence="2" id="KW-1185">Reference proteome</keyword>
<dbReference type="AlphaFoldDB" id="A0A0D0BM29"/>
<evidence type="ECO:0000313" key="1">
    <source>
        <dbReference type="EMBL" id="KIK72747.1"/>
    </source>
</evidence>
<accession>A0A0D0BM29</accession>
<reference evidence="2" key="2">
    <citation type="submission" date="2015-01" db="EMBL/GenBank/DDBJ databases">
        <title>Evolutionary Origins and Diversification of the Mycorrhizal Mutualists.</title>
        <authorList>
            <consortium name="DOE Joint Genome Institute"/>
            <consortium name="Mycorrhizal Genomics Consortium"/>
            <person name="Kohler A."/>
            <person name="Kuo A."/>
            <person name="Nagy L.G."/>
            <person name="Floudas D."/>
            <person name="Copeland A."/>
            <person name="Barry K.W."/>
            <person name="Cichocki N."/>
            <person name="Veneault-Fourrey C."/>
            <person name="LaButti K."/>
            <person name="Lindquist E.A."/>
            <person name="Lipzen A."/>
            <person name="Lundell T."/>
            <person name="Morin E."/>
            <person name="Murat C."/>
            <person name="Riley R."/>
            <person name="Ohm R."/>
            <person name="Sun H."/>
            <person name="Tunlid A."/>
            <person name="Henrissat B."/>
            <person name="Grigoriev I.V."/>
            <person name="Hibbett D.S."/>
            <person name="Martin F."/>
        </authorList>
    </citation>
    <scope>NUCLEOTIDE SEQUENCE [LARGE SCALE GENOMIC DNA]</scope>
    <source>
        <strain evidence="2">Ve08.2h10</strain>
    </source>
</reference>
<gene>
    <name evidence="1" type="ORF">PAXRUDRAFT_631085</name>
</gene>
<reference evidence="1 2" key="1">
    <citation type="submission" date="2014-04" db="EMBL/GenBank/DDBJ databases">
        <authorList>
            <consortium name="DOE Joint Genome Institute"/>
            <person name="Kuo A."/>
            <person name="Kohler A."/>
            <person name="Jargeat P."/>
            <person name="Nagy L.G."/>
            <person name="Floudas D."/>
            <person name="Copeland A."/>
            <person name="Barry K.W."/>
            <person name="Cichocki N."/>
            <person name="Veneault-Fourrey C."/>
            <person name="LaButti K."/>
            <person name="Lindquist E.A."/>
            <person name="Lipzen A."/>
            <person name="Lundell T."/>
            <person name="Morin E."/>
            <person name="Murat C."/>
            <person name="Sun H."/>
            <person name="Tunlid A."/>
            <person name="Henrissat B."/>
            <person name="Grigoriev I.V."/>
            <person name="Hibbett D.S."/>
            <person name="Martin F."/>
            <person name="Nordberg H.P."/>
            <person name="Cantor M.N."/>
            <person name="Hua S.X."/>
        </authorList>
    </citation>
    <scope>NUCLEOTIDE SEQUENCE [LARGE SCALE GENOMIC DNA]</scope>
    <source>
        <strain evidence="1 2">Ve08.2h10</strain>
    </source>
</reference>
<name>A0A0D0BM29_9AGAM</name>
<dbReference type="EMBL" id="KN830490">
    <property type="protein sequence ID" value="KIK72747.1"/>
    <property type="molecule type" value="Genomic_DNA"/>
</dbReference>
<sequence>MRMFFSDIPQGSHSIVGYWRVSHNEPDCNTYWRSREDQGCASPALRALSRASKWR</sequence>
<proteinExistence type="predicted"/>
<evidence type="ECO:0000313" key="2">
    <source>
        <dbReference type="Proteomes" id="UP000054538"/>
    </source>
</evidence>
<organism evidence="1 2">
    <name type="scientific">Paxillus rubicundulus Ve08.2h10</name>
    <dbReference type="NCBI Taxonomy" id="930991"/>
    <lineage>
        <taxon>Eukaryota</taxon>
        <taxon>Fungi</taxon>
        <taxon>Dikarya</taxon>
        <taxon>Basidiomycota</taxon>
        <taxon>Agaricomycotina</taxon>
        <taxon>Agaricomycetes</taxon>
        <taxon>Agaricomycetidae</taxon>
        <taxon>Boletales</taxon>
        <taxon>Paxilineae</taxon>
        <taxon>Paxillaceae</taxon>
        <taxon>Paxillus</taxon>
    </lineage>
</organism>
<dbReference type="Proteomes" id="UP000054538">
    <property type="component" value="Unassembled WGS sequence"/>
</dbReference>